<dbReference type="PANTHER" id="PTHR12635">
    <property type="entry name" value="RHO-GTPASE-ACTIVATING PROTEIN 6 FAMILY MEMBER"/>
    <property type="match status" value="1"/>
</dbReference>
<reference evidence="4 5" key="1">
    <citation type="submission" date="2024-11" db="EMBL/GenBank/DDBJ databases">
        <title>Chromosome-level genome assembly of the freshwater bivalve Anodonta woodiana.</title>
        <authorList>
            <person name="Chen X."/>
        </authorList>
    </citation>
    <scope>NUCLEOTIDE SEQUENCE [LARGE SCALE GENOMIC DNA]</scope>
    <source>
        <strain evidence="4">MN2024</strain>
        <tissue evidence="4">Gills</tissue>
    </source>
</reference>
<dbReference type="PANTHER" id="PTHR12635:SF7">
    <property type="entry name" value="RHO GTPASE ACTIVATING PROTEIN 6-RELATED"/>
    <property type="match status" value="1"/>
</dbReference>
<dbReference type="AlphaFoldDB" id="A0ABD3X1C9"/>
<proteinExistence type="predicted"/>
<dbReference type="Pfam" id="PF00620">
    <property type="entry name" value="RhoGAP"/>
    <property type="match status" value="1"/>
</dbReference>
<feature type="region of interest" description="Disordered" evidence="2">
    <location>
        <begin position="926"/>
        <end position="956"/>
    </location>
</feature>
<evidence type="ECO:0000256" key="2">
    <source>
        <dbReference type="SAM" id="MobiDB-lite"/>
    </source>
</evidence>
<feature type="region of interest" description="Disordered" evidence="2">
    <location>
        <begin position="972"/>
        <end position="1085"/>
    </location>
</feature>
<evidence type="ECO:0000259" key="3">
    <source>
        <dbReference type="PROSITE" id="PS50238"/>
    </source>
</evidence>
<dbReference type="Gene3D" id="1.10.555.10">
    <property type="entry name" value="Rho GTPase activation protein"/>
    <property type="match status" value="1"/>
</dbReference>
<feature type="compositionally biased region" description="Polar residues" evidence="2">
    <location>
        <begin position="972"/>
        <end position="1040"/>
    </location>
</feature>
<dbReference type="PROSITE" id="PS50238">
    <property type="entry name" value="RHOGAP"/>
    <property type="match status" value="1"/>
</dbReference>
<dbReference type="SMART" id="SM00324">
    <property type="entry name" value="RhoGAP"/>
    <property type="match status" value="1"/>
</dbReference>
<dbReference type="GO" id="GO:0005096">
    <property type="term" value="F:GTPase activator activity"/>
    <property type="evidence" value="ECO:0007669"/>
    <property type="project" value="UniProtKB-KW"/>
</dbReference>
<feature type="compositionally biased region" description="Basic and acidic residues" evidence="2">
    <location>
        <begin position="531"/>
        <end position="544"/>
    </location>
</feature>
<gene>
    <name evidence="4" type="ORF">ACJMK2_032325</name>
</gene>
<evidence type="ECO:0000313" key="4">
    <source>
        <dbReference type="EMBL" id="KAL3880054.1"/>
    </source>
</evidence>
<feature type="region of interest" description="Disordered" evidence="2">
    <location>
        <begin position="207"/>
        <end position="241"/>
    </location>
</feature>
<feature type="region of interest" description="Disordered" evidence="2">
    <location>
        <begin position="503"/>
        <end position="562"/>
    </location>
</feature>
<name>A0ABD3X1C9_SINWO</name>
<organism evidence="4 5">
    <name type="scientific">Sinanodonta woodiana</name>
    <name type="common">Chinese pond mussel</name>
    <name type="synonym">Anodonta woodiana</name>
    <dbReference type="NCBI Taxonomy" id="1069815"/>
    <lineage>
        <taxon>Eukaryota</taxon>
        <taxon>Metazoa</taxon>
        <taxon>Spiralia</taxon>
        <taxon>Lophotrochozoa</taxon>
        <taxon>Mollusca</taxon>
        <taxon>Bivalvia</taxon>
        <taxon>Autobranchia</taxon>
        <taxon>Heteroconchia</taxon>
        <taxon>Palaeoheterodonta</taxon>
        <taxon>Unionida</taxon>
        <taxon>Unionoidea</taxon>
        <taxon>Unionidae</taxon>
        <taxon>Unioninae</taxon>
        <taxon>Sinanodonta</taxon>
    </lineage>
</organism>
<feature type="compositionally biased region" description="Polar residues" evidence="2">
    <location>
        <begin position="546"/>
        <end position="562"/>
    </location>
</feature>
<feature type="compositionally biased region" description="Basic and acidic residues" evidence="2">
    <location>
        <begin position="1041"/>
        <end position="1050"/>
    </location>
</feature>
<sequence length="1085" mass="121819">MFTMTVHGDRTRISTPTTRKVYGRNGGVFRGPQGLLLNNPSCGDKNIESSIGLNESVPNLTLCQSWNGCTWQLQEASPPSPTSLDGRTNNGHEIFHTLPLPARIRDHDKYQTLPLPGKTRDSPVSLGSGNSDYFRVSEDYDSATTVSSAMDSEDDYVTLDRSYVFTKPFFRRLTHSASMVDLKHNQFSPFLAPKVQNTDIAKNKIHNPVLPQKMQPRGPLRSVSVDENPKQSTPKQGPWAKRSLRRIYENIGFGLVPKIAEKSIEIGPDKEAENENEIELKQVAENTSEKTVKRDRVRSMSVGDLNFEINNRSDKDKETSSGCYSSDDDEDDFGFLNYPFVYSSAAMHKAKSPSPHHRILPLKRWRGKGKQQNNACTCIWTPQENYTWCSVSGRRVALRPVSLLHLSEAERLALQKIALSRLQSMNLGCPIVTPKDTSSGRRGKRRVLSFKKSKSANLSVLIDKLADREKERDQKDLQPAGLVFGIPLSKCIANDIELQRKRSSGPLKERKDGEELILVQKPRKSSSSSHDSLDESPSPKDGRMRTASTDSISDSECSRNTNSSSLIDALSLSTSRKGSLQQDFLPQYNTDSPKVPHIVQVCIKHIETYGLRVLGIFRVGSSKKKTKQLRDEFDSGKDVKLNESHNPHEIGSLLKEYFRDLPEPLLTRDLYSPLVATTRVYDKEARENAVRLLVVLLPVANRNTLWSLLEFLYKVQQHSTDAIDEHTGQTLPGNKMDSHNLATLFGPNVLHKCKGHDKEFQVESMDRAEERKEVIDVVRDMIDNFQSIFTIPASLHDEVLRLLMESDPDTADHILKKLSSEYGIEPDPDTTSSSVFDEADTSSLPHYTSSDVDVRNFGSSLQPPLRVAKSAEVLTPNTTRRNFFSNQNNSDKYKRDNSVVIGDRPKFHLRNDHSPSPPVIAQSLNTPRVIVSREKSNSPEVNLRSHSMRNDNERPVSASYVDNLAIPNPYYSRQNSIPNVNTNPVSKTQEALRPSHSTGQMSILNSTPSLHPSSLGTSVTNMHRSSTSPRMTKKITSSRQRPLEMNDTEHGAPVGSPQWQKEKWRHWESIAADNPADSYDQETLV</sequence>
<feature type="domain" description="Rho-GAP" evidence="3">
    <location>
        <begin position="578"/>
        <end position="789"/>
    </location>
</feature>
<feature type="region of interest" description="Disordered" evidence="2">
    <location>
        <begin position="822"/>
        <end position="841"/>
    </location>
</feature>
<protein>
    <recommendedName>
        <fullName evidence="3">Rho-GAP domain-containing protein</fullName>
    </recommendedName>
</protein>
<evidence type="ECO:0000256" key="1">
    <source>
        <dbReference type="ARBA" id="ARBA00022468"/>
    </source>
</evidence>
<accession>A0ABD3X1C9</accession>
<dbReference type="SUPFAM" id="SSF48350">
    <property type="entry name" value="GTPase activation domain, GAP"/>
    <property type="match status" value="1"/>
</dbReference>
<dbReference type="EMBL" id="JBJQND010000004">
    <property type="protein sequence ID" value="KAL3880054.1"/>
    <property type="molecule type" value="Genomic_DNA"/>
</dbReference>
<keyword evidence="5" id="KW-1185">Reference proteome</keyword>
<evidence type="ECO:0000313" key="5">
    <source>
        <dbReference type="Proteomes" id="UP001634394"/>
    </source>
</evidence>
<keyword evidence="1" id="KW-0343">GTPase activation</keyword>
<dbReference type="InterPro" id="IPR000198">
    <property type="entry name" value="RhoGAP_dom"/>
</dbReference>
<dbReference type="InterPro" id="IPR008936">
    <property type="entry name" value="Rho_GTPase_activation_prot"/>
</dbReference>
<dbReference type="Proteomes" id="UP001634394">
    <property type="component" value="Unassembled WGS sequence"/>
</dbReference>
<dbReference type="InterPro" id="IPR037863">
    <property type="entry name" value="RHOGAP6/36"/>
</dbReference>
<feature type="compositionally biased region" description="Polar residues" evidence="2">
    <location>
        <begin position="829"/>
        <end position="841"/>
    </location>
</feature>
<comment type="caution">
    <text evidence="4">The sequence shown here is derived from an EMBL/GenBank/DDBJ whole genome shotgun (WGS) entry which is preliminary data.</text>
</comment>